<keyword evidence="4 6" id="KW-0456">Lyase</keyword>
<dbReference type="AlphaFoldDB" id="A0A0B4X3T8"/>
<evidence type="ECO:0000313" key="6">
    <source>
        <dbReference type="EMBL" id="AJD41197.1"/>
    </source>
</evidence>
<dbReference type="GO" id="GO:0051907">
    <property type="term" value="F:S-(hydroxymethyl)glutathione synthase activity"/>
    <property type="evidence" value="ECO:0007669"/>
    <property type="project" value="UniProtKB-EC"/>
</dbReference>
<dbReference type="RefSeq" id="WP_039844844.1">
    <property type="nucleotide sequence ID" value="NZ_CP006877.1"/>
</dbReference>
<dbReference type="EMBL" id="CP006877">
    <property type="protein sequence ID" value="AJD41197.1"/>
    <property type="molecule type" value="Genomic_DNA"/>
</dbReference>
<comment type="similarity">
    <text evidence="1">Belongs to the Gfa family.</text>
</comment>
<dbReference type="InterPro" id="IPR011057">
    <property type="entry name" value="Mss4-like_sf"/>
</dbReference>
<dbReference type="HOGENOM" id="CLU_055491_3_6_5"/>
<dbReference type="InterPro" id="IPR006913">
    <property type="entry name" value="CENP-V/GFA"/>
</dbReference>
<name>A0A0B4X3T8_9HYPH</name>
<evidence type="ECO:0000256" key="4">
    <source>
        <dbReference type="ARBA" id="ARBA00023239"/>
    </source>
</evidence>
<keyword evidence="7" id="KW-1185">Reference proteome</keyword>
<dbReference type="Gene3D" id="3.90.1590.10">
    <property type="entry name" value="glutathione-dependent formaldehyde- activating enzyme (gfa)"/>
    <property type="match status" value="1"/>
</dbReference>
<evidence type="ECO:0000256" key="1">
    <source>
        <dbReference type="ARBA" id="ARBA00005495"/>
    </source>
</evidence>
<sequence length="124" mass="13766">MRMRTGGCLCGAVRYEVKGEPLRAGLCHCADCRKESGSAFVTFAVWPLAAFEHSGSVATYEGRSFCPACGGRLFCLTEKEAELRLGSLDDAPMEIEPLYEVWIKRRESWLHPLQGSDQYQEDAG</sequence>
<evidence type="ECO:0000313" key="7">
    <source>
        <dbReference type="Proteomes" id="UP000031368"/>
    </source>
</evidence>
<dbReference type="Proteomes" id="UP000031368">
    <property type="component" value="Chromosome"/>
</dbReference>
<dbReference type="EC" id="4.4.1.22" evidence="6"/>
<organism evidence="6 7">
    <name type="scientific">Rhizobium gallicum bv. gallicum R602sp</name>
    <dbReference type="NCBI Taxonomy" id="1041138"/>
    <lineage>
        <taxon>Bacteria</taxon>
        <taxon>Pseudomonadati</taxon>
        <taxon>Pseudomonadota</taxon>
        <taxon>Alphaproteobacteria</taxon>
        <taxon>Hyphomicrobiales</taxon>
        <taxon>Rhizobiaceae</taxon>
        <taxon>Rhizobium/Agrobacterium group</taxon>
        <taxon>Rhizobium</taxon>
    </lineage>
</organism>
<evidence type="ECO:0000259" key="5">
    <source>
        <dbReference type="PROSITE" id="PS51891"/>
    </source>
</evidence>
<evidence type="ECO:0000256" key="3">
    <source>
        <dbReference type="ARBA" id="ARBA00022833"/>
    </source>
</evidence>
<dbReference type="PANTHER" id="PTHR33337:SF40">
    <property type="entry name" value="CENP-V_GFA DOMAIN-CONTAINING PROTEIN-RELATED"/>
    <property type="match status" value="1"/>
</dbReference>
<accession>A0A0B4X3T8</accession>
<gene>
    <name evidence="6" type="ORF">RGR602_CH01866</name>
</gene>
<dbReference type="SUPFAM" id="SSF51316">
    <property type="entry name" value="Mss4-like"/>
    <property type="match status" value="1"/>
</dbReference>
<keyword evidence="3" id="KW-0862">Zinc</keyword>
<evidence type="ECO:0000256" key="2">
    <source>
        <dbReference type="ARBA" id="ARBA00022723"/>
    </source>
</evidence>
<dbReference type="PANTHER" id="PTHR33337">
    <property type="entry name" value="GFA DOMAIN-CONTAINING PROTEIN"/>
    <property type="match status" value="1"/>
</dbReference>
<proteinExistence type="inferred from homology"/>
<keyword evidence="2" id="KW-0479">Metal-binding</keyword>
<protein>
    <submittedName>
        <fullName evidence="6">GFA family glutathione-dependent formaldehyde-activating protein</fullName>
        <ecNumber evidence="6">4.4.1.22</ecNumber>
    </submittedName>
</protein>
<reference evidence="6 7" key="1">
    <citation type="submission" date="2013-11" db="EMBL/GenBank/DDBJ databases">
        <title>Complete genome sequence of Rhizobium gallicum bv. gallicum R602.</title>
        <authorList>
            <person name="Bustos P."/>
            <person name="Santamaria R.I."/>
            <person name="Lozano L."/>
            <person name="Acosta J.L."/>
            <person name="Ormeno-Orrillo E."/>
            <person name="Rogel M.A."/>
            <person name="Romero D."/>
            <person name="Cevallos M.A."/>
            <person name="Martinez-Romero E."/>
            <person name="Gonzalez V."/>
        </authorList>
    </citation>
    <scope>NUCLEOTIDE SEQUENCE [LARGE SCALE GENOMIC DNA]</scope>
    <source>
        <strain evidence="6 7">R602</strain>
    </source>
</reference>
<dbReference type="KEGG" id="rga:RGR602_CH01866"/>
<dbReference type="GO" id="GO:0046872">
    <property type="term" value="F:metal ion binding"/>
    <property type="evidence" value="ECO:0007669"/>
    <property type="project" value="UniProtKB-KW"/>
</dbReference>
<dbReference type="Pfam" id="PF04828">
    <property type="entry name" value="GFA"/>
    <property type="match status" value="1"/>
</dbReference>
<feature type="domain" description="CENP-V/GFA" evidence="5">
    <location>
        <begin position="4"/>
        <end position="100"/>
    </location>
</feature>
<dbReference type="PROSITE" id="PS51891">
    <property type="entry name" value="CENP_V_GFA"/>
    <property type="match status" value="1"/>
</dbReference>